<dbReference type="EMBL" id="JAUQSZ010000001">
    <property type="protein sequence ID" value="MDO7840921.1"/>
    <property type="molecule type" value="Genomic_DNA"/>
</dbReference>
<gene>
    <name evidence="3" type="ORF">Q5H94_01155</name>
</gene>
<dbReference type="PANTHER" id="PTHR45947:SF3">
    <property type="entry name" value="SULFOQUINOVOSYL TRANSFERASE SQD2"/>
    <property type="match status" value="1"/>
</dbReference>
<evidence type="ECO:0000259" key="2">
    <source>
        <dbReference type="Pfam" id="PF13579"/>
    </source>
</evidence>
<dbReference type="PANTHER" id="PTHR45947">
    <property type="entry name" value="SULFOQUINOVOSYL TRANSFERASE SQD2"/>
    <property type="match status" value="1"/>
</dbReference>
<reference evidence="3" key="1">
    <citation type="submission" date="2023-07" db="EMBL/GenBank/DDBJ databases">
        <authorList>
            <person name="Kim M.K."/>
        </authorList>
    </citation>
    <scope>NUCLEOTIDE SEQUENCE</scope>
    <source>
        <strain evidence="3">CA1-15</strain>
    </source>
</reference>
<feature type="domain" description="Glycosyltransferase subfamily 4-like N-terminal" evidence="2">
    <location>
        <begin position="14"/>
        <end position="162"/>
    </location>
</feature>
<evidence type="ECO:0000259" key="1">
    <source>
        <dbReference type="Pfam" id="PF00534"/>
    </source>
</evidence>
<protein>
    <submittedName>
        <fullName evidence="3">Glycosyltransferase</fullName>
        <ecNumber evidence="3">2.4.-.-</ecNumber>
    </submittedName>
</protein>
<dbReference type="SUPFAM" id="SSF53756">
    <property type="entry name" value="UDP-Glycosyltransferase/glycogen phosphorylase"/>
    <property type="match status" value="1"/>
</dbReference>
<dbReference type="RefSeq" id="WP_304559268.1">
    <property type="nucleotide sequence ID" value="NZ_JAUQSZ010000001.1"/>
</dbReference>
<evidence type="ECO:0000313" key="3">
    <source>
        <dbReference type="EMBL" id="MDO7840921.1"/>
    </source>
</evidence>
<proteinExistence type="predicted"/>
<dbReference type="Proteomes" id="UP001176468">
    <property type="component" value="Unassembled WGS sequence"/>
</dbReference>
<keyword evidence="4" id="KW-1185">Reference proteome</keyword>
<dbReference type="Pfam" id="PF00534">
    <property type="entry name" value="Glycos_transf_1"/>
    <property type="match status" value="1"/>
</dbReference>
<dbReference type="GO" id="GO:0016757">
    <property type="term" value="F:glycosyltransferase activity"/>
    <property type="evidence" value="ECO:0007669"/>
    <property type="project" value="UniProtKB-KW"/>
</dbReference>
<feature type="domain" description="Glycosyl transferase family 1" evidence="1">
    <location>
        <begin position="193"/>
        <end position="343"/>
    </location>
</feature>
<dbReference type="EC" id="2.4.-.-" evidence="3"/>
<comment type="caution">
    <text evidence="3">The sequence shown here is derived from an EMBL/GenBank/DDBJ whole genome shotgun (WGS) entry which is preliminary data.</text>
</comment>
<sequence length="395" mass="42452">MRIAILFDNLGPYHLARLKAAAAAGMTVIAIETRGQSREYAWDKVETGTVLDRVTLVPHNEQDPGKREIGKRLTDLLARRAPDVIAIPGWSDHVGLTALRWARGAKVPVIVMSESNRDDGRRVWTREMVKRILLSLCAAGLAGGRRAAAYLEALGMPADRIATGYDVIDNAYFAAGADAARRTPDLRQSLALPDRYFLCCARFIAKKNLPFLIDAYARYHVETLAAGAQPWGLVIAGDGEERPAVEARIAAHGLGEAVTLAGFVQYDGLPKYYGLAGAFVLASTTEQWGLVVNEAMASGLPVLVSNRCGSAADLVKDGVNGLTFDPADEGALAARMKQIAEGDGQAMGSESARIIADWAPERFGASIATLARLVVDRPDDRKSVVALTTLDMLIQ</sequence>
<accession>A0ABT8ZVY3</accession>
<dbReference type="InterPro" id="IPR050194">
    <property type="entry name" value="Glycosyltransferase_grp1"/>
</dbReference>
<evidence type="ECO:0000313" key="4">
    <source>
        <dbReference type="Proteomes" id="UP001176468"/>
    </source>
</evidence>
<organism evidence="3 4">
    <name type="scientific">Sphingomonas immobilis</name>
    <dbReference type="NCBI Taxonomy" id="3063997"/>
    <lineage>
        <taxon>Bacteria</taxon>
        <taxon>Pseudomonadati</taxon>
        <taxon>Pseudomonadota</taxon>
        <taxon>Alphaproteobacteria</taxon>
        <taxon>Sphingomonadales</taxon>
        <taxon>Sphingomonadaceae</taxon>
        <taxon>Sphingomonas</taxon>
    </lineage>
</organism>
<dbReference type="InterPro" id="IPR028098">
    <property type="entry name" value="Glyco_trans_4-like_N"/>
</dbReference>
<dbReference type="Pfam" id="PF13579">
    <property type="entry name" value="Glyco_trans_4_4"/>
    <property type="match status" value="1"/>
</dbReference>
<dbReference type="Gene3D" id="3.40.50.2000">
    <property type="entry name" value="Glycogen Phosphorylase B"/>
    <property type="match status" value="2"/>
</dbReference>
<keyword evidence="3" id="KW-0808">Transferase</keyword>
<name>A0ABT8ZVY3_9SPHN</name>
<keyword evidence="3" id="KW-0328">Glycosyltransferase</keyword>
<dbReference type="InterPro" id="IPR001296">
    <property type="entry name" value="Glyco_trans_1"/>
</dbReference>